<reference evidence="1 2" key="1">
    <citation type="submission" date="2017-12" db="EMBL/GenBank/DDBJ databases">
        <authorList>
            <person name="Pombert J.-F."/>
            <person name="Haag K.L."/>
            <person name="Ebert D."/>
        </authorList>
    </citation>
    <scope>NUCLEOTIDE SEQUENCE [LARGE SCALE GENOMIC DNA]</scope>
    <source>
        <strain evidence="1">FI-OER-3-3</strain>
    </source>
</reference>
<sequence length="82" mass="9777">YSKIFINGQTVFESLFLFVFYEINENTDVLKKFILRHSVTNVTPLYNILISNINININKEKKLSYRRENLLLFLSFDNNVIE</sequence>
<protein>
    <submittedName>
        <fullName evidence="1">Uncharacterized protein</fullName>
    </submittedName>
</protein>
<feature type="non-terminal residue" evidence="1">
    <location>
        <position position="1"/>
    </location>
</feature>
<dbReference type="EMBL" id="PITJ01001412">
    <property type="protein sequence ID" value="TBT99240.1"/>
    <property type="molecule type" value="Genomic_DNA"/>
</dbReference>
<gene>
    <name evidence="1" type="ORF">CWI37_1412p0010</name>
</gene>
<comment type="caution">
    <text evidence="1">The sequence shown here is derived from an EMBL/GenBank/DDBJ whole genome shotgun (WGS) entry which is preliminary data.</text>
</comment>
<name>A0A4Q9KXV8_9MICR</name>
<organism evidence="1 2">
    <name type="scientific">Hamiltosporidium tvaerminnensis</name>
    <dbReference type="NCBI Taxonomy" id="1176355"/>
    <lineage>
        <taxon>Eukaryota</taxon>
        <taxon>Fungi</taxon>
        <taxon>Fungi incertae sedis</taxon>
        <taxon>Microsporidia</taxon>
        <taxon>Dubosqiidae</taxon>
        <taxon>Hamiltosporidium</taxon>
    </lineage>
</organism>
<proteinExistence type="predicted"/>
<evidence type="ECO:0000313" key="1">
    <source>
        <dbReference type="EMBL" id="TBT99240.1"/>
    </source>
</evidence>
<evidence type="ECO:0000313" key="2">
    <source>
        <dbReference type="Proteomes" id="UP000292362"/>
    </source>
</evidence>
<accession>A0A4Q9KXV8</accession>
<dbReference type="VEuPathDB" id="MicrosporidiaDB:CWI37_1412p0010"/>
<dbReference type="AlphaFoldDB" id="A0A4Q9KXV8"/>
<dbReference type="Proteomes" id="UP000292362">
    <property type="component" value="Unassembled WGS sequence"/>
</dbReference>